<feature type="domain" description="HTH lysR-type" evidence="6">
    <location>
        <begin position="1"/>
        <end position="58"/>
    </location>
</feature>
<gene>
    <name evidence="7" type="ORF">LE190_06440</name>
</gene>
<accession>A0ABS7YB97</accession>
<evidence type="ECO:0000256" key="3">
    <source>
        <dbReference type="ARBA" id="ARBA00023125"/>
    </source>
</evidence>
<evidence type="ECO:0000256" key="5">
    <source>
        <dbReference type="ARBA" id="ARBA00023163"/>
    </source>
</evidence>
<dbReference type="InterPro" id="IPR000847">
    <property type="entry name" value="LysR_HTH_N"/>
</dbReference>
<protein>
    <submittedName>
        <fullName evidence="7">LysR family transcriptional regulator</fullName>
    </submittedName>
</protein>
<dbReference type="Gene3D" id="3.40.190.290">
    <property type="match status" value="1"/>
</dbReference>
<keyword evidence="5" id="KW-0804">Transcription</keyword>
<comment type="similarity">
    <text evidence="1">Belongs to the LysR transcriptional regulatory family.</text>
</comment>
<dbReference type="SUPFAM" id="SSF46785">
    <property type="entry name" value="Winged helix' DNA-binding domain"/>
    <property type="match status" value="1"/>
</dbReference>
<dbReference type="PROSITE" id="PS50931">
    <property type="entry name" value="HTH_LYSR"/>
    <property type="match status" value="1"/>
</dbReference>
<keyword evidence="8" id="KW-1185">Reference proteome</keyword>
<dbReference type="PANTHER" id="PTHR30293">
    <property type="entry name" value="TRANSCRIPTIONAL REGULATORY PROTEIN NAC-RELATED"/>
    <property type="match status" value="1"/>
</dbReference>
<dbReference type="InterPro" id="IPR036390">
    <property type="entry name" value="WH_DNA-bd_sf"/>
</dbReference>
<dbReference type="InterPro" id="IPR005119">
    <property type="entry name" value="LysR_subst-bd"/>
</dbReference>
<name>A0ABS7YB97_9BURK</name>
<dbReference type="InterPro" id="IPR036388">
    <property type="entry name" value="WH-like_DNA-bd_sf"/>
</dbReference>
<evidence type="ECO:0000259" key="6">
    <source>
        <dbReference type="PROSITE" id="PS50931"/>
    </source>
</evidence>
<evidence type="ECO:0000256" key="1">
    <source>
        <dbReference type="ARBA" id="ARBA00009437"/>
    </source>
</evidence>
<dbReference type="RefSeq" id="WP_225237901.1">
    <property type="nucleotide sequence ID" value="NZ_JAHYBX010000001.1"/>
</dbReference>
<dbReference type="Proteomes" id="UP001198602">
    <property type="component" value="Unassembled WGS sequence"/>
</dbReference>
<proteinExistence type="inferred from homology"/>
<dbReference type="EMBL" id="JAHYBX010000001">
    <property type="protein sequence ID" value="MCA1855564.1"/>
    <property type="molecule type" value="Genomic_DNA"/>
</dbReference>
<dbReference type="PANTHER" id="PTHR30293:SF0">
    <property type="entry name" value="NITROGEN ASSIMILATION REGULATORY PROTEIN NAC"/>
    <property type="match status" value="1"/>
</dbReference>
<dbReference type="Pfam" id="PF00126">
    <property type="entry name" value="HTH_1"/>
    <property type="match status" value="1"/>
</dbReference>
<evidence type="ECO:0000256" key="4">
    <source>
        <dbReference type="ARBA" id="ARBA00023159"/>
    </source>
</evidence>
<dbReference type="SUPFAM" id="SSF53850">
    <property type="entry name" value="Periplasmic binding protein-like II"/>
    <property type="match status" value="1"/>
</dbReference>
<evidence type="ECO:0000313" key="8">
    <source>
        <dbReference type="Proteomes" id="UP001198602"/>
    </source>
</evidence>
<dbReference type="Pfam" id="PF03466">
    <property type="entry name" value="LysR_substrate"/>
    <property type="match status" value="1"/>
</dbReference>
<reference evidence="7 8" key="1">
    <citation type="submission" date="2021-07" db="EMBL/GenBank/DDBJ databases">
        <title>Characterization of Violacein-producing bacteria and related species.</title>
        <authorList>
            <person name="Wilson H.S."/>
            <person name="De Leon M.E."/>
        </authorList>
    </citation>
    <scope>NUCLEOTIDE SEQUENCE [LARGE SCALE GENOMIC DNA]</scope>
    <source>
        <strain evidence="7 8">HSC-2F05</strain>
    </source>
</reference>
<organism evidence="7 8">
    <name type="scientific">Massilia hydrophila</name>
    <dbReference type="NCBI Taxonomy" id="3044279"/>
    <lineage>
        <taxon>Bacteria</taxon>
        <taxon>Pseudomonadati</taxon>
        <taxon>Pseudomonadota</taxon>
        <taxon>Betaproteobacteria</taxon>
        <taxon>Burkholderiales</taxon>
        <taxon>Oxalobacteraceae</taxon>
        <taxon>Telluria group</taxon>
        <taxon>Massilia</taxon>
    </lineage>
</organism>
<keyword evidence="4" id="KW-0010">Activator</keyword>
<evidence type="ECO:0000313" key="7">
    <source>
        <dbReference type="EMBL" id="MCA1855564.1"/>
    </source>
</evidence>
<evidence type="ECO:0000256" key="2">
    <source>
        <dbReference type="ARBA" id="ARBA00023015"/>
    </source>
</evidence>
<comment type="caution">
    <text evidence="7">The sequence shown here is derived from an EMBL/GenBank/DDBJ whole genome shotgun (WGS) entry which is preliminary data.</text>
</comment>
<keyword evidence="3" id="KW-0238">DNA-binding</keyword>
<sequence>MEITQIRHFVRIAETGSYIKAADLLDIGQSTLSRQVRALEVELRASLFYRHGRGVLLTEAGKKFLEYARGVLHLMDAAAIAVRDSESAFSGQLAIGMTPSIGRACIAALLPRLVELYPRASISVVEGLSGALYDAVLLGQLDFALLYNPAASPNIRITPIVSEPLYLIGAAPVGEDAQQVGLAEVAALPLILPHGNHSIRVAIESAAARLGLGVNLRLQVDSTYSTMELVAQGMGYSIMPRLVGRDATLPALSWQRIERPGLETTLCMVMPGQQPNNPLVLAAAEEVRNSLTDLLAP</sequence>
<keyword evidence="2" id="KW-0805">Transcription regulation</keyword>
<dbReference type="Gene3D" id="1.10.10.10">
    <property type="entry name" value="Winged helix-like DNA-binding domain superfamily/Winged helix DNA-binding domain"/>
    <property type="match status" value="1"/>
</dbReference>